<dbReference type="PIRSF" id="PIRSF036492">
    <property type="entry name" value="ALDH"/>
    <property type="match status" value="1"/>
</dbReference>
<dbReference type="FunFam" id="3.40.605.10:FF:000004">
    <property type="entry name" value="Aldehyde dehydrogenase"/>
    <property type="match status" value="1"/>
</dbReference>
<dbReference type="InterPro" id="IPR016160">
    <property type="entry name" value="Ald_DH_CS_CYS"/>
</dbReference>
<evidence type="ECO:0000259" key="5">
    <source>
        <dbReference type="Pfam" id="PF00171"/>
    </source>
</evidence>
<dbReference type="PANTHER" id="PTHR43570">
    <property type="entry name" value="ALDEHYDE DEHYDROGENASE"/>
    <property type="match status" value="1"/>
</dbReference>
<comment type="similarity">
    <text evidence="1 3">Belongs to the aldehyde dehydrogenase family.</text>
</comment>
<dbReference type="Gene3D" id="3.40.605.10">
    <property type="entry name" value="Aldehyde Dehydrogenase, Chain A, domain 1"/>
    <property type="match status" value="1"/>
</dbReference>
<accession>A3RJV6</accession>
<dbReference type="BioCyc" id="MetaCyc:MONOMER-21273"/>
<feature type="active site" evidence="4">
    <location>
        <position position="249"/>
    </location>
</feature>
<evidence type="ECO:0000256" key="3">
    <source>
        <dbReference type="PIRNR" id="PIRNR036492"/>
    </source>
</evidence>
<dbReference type="GO" id="GO:0004029">
    <property type="term" value="F:aldehyde dehydrogenase (NAD+) activity"/>
    <property type="evidence" value="ECO:0007669"/>
    <property type="project" value="TreeGrafter"/>
</dbReference>
<sequence length="436" mass="47702">MNYLSPAMIDSLFSAQKAFFATRATADVGFRKQALKRLRDAVINNKEFFYSALAEDLGKTREVVDLAEIGEVLHEIDFALANLDEWIVPESVPTPEIIAPSECYIVQEPYGVTYIIGPFNYPVNLTLTPLIGAIIGGNTCIIKPSETTPETSRVIEKIIAEAFSPEYVTVIQGGLAENSHLLSLPFDFIFFTGSPNVGKVVMKAAAEHLTPVVLELGGKCPLIVLPDADLDQTVDQLMFGKFINSGQTCIAPDYLYAHRSVKDALLQRVVERVKNDLPKVNSTGKIVTSRQVVRLVSLLEETRGKVLVGAQADVDNRAFSATVVDSVQWDDPLMAEELFGPILPVLEFDDVPTAVNLINKHHPKPLAVYVFGKDVDLAKGIINQIQSGDAQVNGVMLHAFSPYLPFGGIGASGMGDYHGHYSYLTFTHKKSVRIVP</sequence>
<dbReference type="AlphaFoldDB" id="A3RJV6"/>
<dbReference type="InterPro" id="IPR015590">
    <property type="entry name" value="Aldehyde_DH_dom"/>
</dbReference>
<evidence type="ECO:0000256" key="4">
    <source>
        <dbReference type="PIRSR" id="PIRSR036492-1"/>
    </source>
</evidence>
<feature type="active site" evidence="4">
    <location>
        <position position="215"/>
    </location>
</feature>
<dbReference type="EMBL" id="EF419244">
    <property type="protein sequence ID" value="ABN80424.1"/>
    <property type="molecule type" value="Genomic_DNA"/>
</dbReference>
<dbReference type="PANTHER" id="PTHR43570:SF16">
    <property type="entry name" value="ALDEHYDE DEHYDROGENASE TYPE III, ISOFORM Q"/>
    <property type="match status" value="1"/>
</dbReference>
<evidence type="ECO:0000313" key="6">
    <source>
        <dbReference type="EMBL" id="ABN80424.1"/>
    </source>
</evidence>
<organism evidence="6">
    <name type="scientific">Stutzerimonas stutzeri</name>
    <name type="common">Pseudomonas stutzeri</name>
    <dbReference type="NCBI Taxonomy" id="316"/>
    <lineage>
        <taxon>Bacteria</taxon>
        <taxon>Pseudomonadati</taxon>
        <taxon>Pseudomonadota</taxon>
        <taxon>Gammaproteobacteria</taxon>
        <taxon>Pseudomonadales</taxon>
        <taxon>Pseudomonadaceae</taxon>
        <taxon>Stutzerimonas</taxon>
    </lineage>
</organism>
<proteinExistence type="inferred from homology"/>
<gene>
    <name evidence="6" type="primary">dpgC</name>
</gene>
<dbReference type="InterPro" id="IPR016163">
    <property type="entry name" value="Ald_DH_C"/>
</dbReference>
<feature type="domain" description="Aldehyde dehydrogenase" evidence="5">
    <location>
        <begin position="10"/>
        <end position="432"/>
    </location>
</feature>
<evidence type="ECO:0000256" key="1">
    <source>
        <dbReference type="ARBA" id="ARBA00009986"/>
    </source>
</evidence>
<dbReference type="InterPro" id="IPR012394">
    <property type="entry name" value="Aldehyde_DH_NAD(P)"/>
</dbReference>
<name>A3RJV6_STUST</name>
<protein>
    <recommendedName>
        <fullName evidence="3">Aldehyde dehydrogenase</fullName>
    </recommendedName>
</protein>
<dbReference type="Pfam" id="PF00171">
    <property type="entry name" value="Aldedh"/>
    <property type="match status" value="1"/>
</dbReference>
<dbReference type="NCBIfam" id="NF045701">
    <property type="entry name" value="BenzalDHMdlD"/>
    <property type="match status" value="1"/>
</dbReference>
<dbReference type="SUPFAM" id="SSF53720">
    <property type="entry name" value="ALDH-like"/>
    <property type="match status" value="1"/>
</dbReference>
<dbReference type="InterPro" id="IPR054920">
    <property type="entry name" value="BenzalDHMdlD"/>
</dbReference>
<dbReference type="Gene3D" id="3.40.309.10">
    <property type="entry name" value="Aldehyde Dehydrogenase, Chain A, domain 2"/>
    <property type="match status" value="1"/>
</dbReference>
<dbReference type="GO" id="GO:0006081">
    <property type="term" value="P:aldehyde metabolic process"/>
    <property type="evidence" value="ECO:0007669"/>
    <property type="project" value="InterPro"/>
</dbReference>
<dbReference type="CDD" id="cd07087">
    <property type="entry name" value="ALDH_F3-13-14_CALDH-like"/>
    <property type="match status" value="1"/>
</dbReference>
<reference evidence="6" key="1">
    <citation type="journal article" date="2007" name="Biochim. Biophys. Acta">
        <title>Isolation and characterization of a benzoylformate decarboxylase and a NAD+/NADP+-dependent benzaldehyde dehydrogenase involved in D-phenylglycine metabolism in Pseudomonas stutzeri ST-201.</title>
        <authorList>
            <person name="Saehuan C."/>
            <person name="Rojanarata T."/>
            <person name="Wiyakrutta S."/>
            <person name="McLeish M.J."/>
            <person name="Meevootisom V."/>
        </authorList>
    </citation>
    <scope>NUCLEOTIDE SEQUENCE</scope>
    <source>
        <strain evidence="6">ST-201</strain>
    </source>
</reference>
<evidence type="ECO:0000256" key="2">
    <source>
        <dbReference type="ARBA" id="ARBA00023002"/>
    </source>
</evidence>
<keyword evidence="2 3" id="KW-0560">Oxidoreductase</keyword>
<dbReference type="GO" id="GO:0005737">
    <property type="term" value="C:cytoplasm"/>
    <property type="evidence" value="ECO:0007669"/>
    <property type="project" value="TreeGrafter"/>
</dbReference>
<dbReference type="InterPro" id="IPR016162">
    <property type="entry name" value="Ald_DH_N"/>
</dbReference>
<dbReference type="PROSITE" id="PS00070">
    <property type="entry name" value="ALDEHYDE_DEHYDR_CYS"/>
    <property type="match status" value="1"/>
</dbReference>
<dbReference type="InterPro" id="IPR016161">
    <property type="entry name" value="Ald_DH/histidinol_DH"/>
</dbReference>